<evidence type="ECO:0000313" key="2">
    <source>
        <dbReference type="EMBL" id="RDC54787.1"/>
    </source>
</evidence>
<keyword evidence="1" id="KW-0732">Signal</keyword>
<dbReference type="AlphaFoldDB" id="A0A369PUX0"/>
<reference evidence="2 3" key="1">
    <citation type="submission" date="2018-07" db="EMBL/GenBank/DDBJ databases">
        <title>Pedobacter sp. nov., isolated from soil.</title>
        <authorList>
            <person name="Zhou L.Y."/>
            <person name="Du Z.J."/>
        </authorList>
    </citation>
    <scope>NUCLEOTIDE SEQUENCE [LARGE SCALE GENOMIC DNA]</scope>
    <source>
        <strain evidence="2 3">JDX94</strain>
    </source>
</reference>
<feature type="signal peptide" evidence="1">
    <location>
        <begin position="1"/>
        <end position="44"/>
    </location>
</feature>
<dbReference type="InterPro" id="IPR046715">
    <property type="entry name" value="DUF6607"/>
</dbReference>
<gene>
    <name evidence="2" type="ORF">DU508_20010</name>
</gene>
<name>A0A369PUX0_9SPHI</name>
<comment type="caution">
    <text evidence="2">The sequence shown here is derived from an EMBL/GenBank/DDBJ whole genome shotgun (WGS) entry which is preliminary data.</text>
</comment>
<dbReference type="EMBL" id="QPKV01000010">
    <property type="protein sequence ID" value="RDC54787.1"/>
    <property type="molecule type" value="Genomic_DNA"/>
</dbReference>
<protein>
    <submittedName>
        <fullName evidence="2">Uncharacterized protein</fullName>
    </submittedName>
</protein>
<dbReference type="Pfam" id="PF20311">
    <property type="entry name" value="DUF6607"/>
    <property type="match status" value="1"/>
</dbReference>
<accession>A0A369PUX0</accession>
<evidence type="ECO:0000256" key="1">
    <source>
        <dbReference type="SAM" id="SignalP"/>
    </source>
</evidence>
<dbReference type="Proteomes" id="UP000253961">
    <property type="component" value="Unassembled WGS sequence"/>
</dbReference>
<feature type="chain" id="PRO_5016763284" evidence="1">
    <location>
        <begin position="45"/>
        <end position="330"/>
    </location>
</feature>
<sequence>MGQKEKKEKSCSCRKLNKPYNYYKMKILNLILVLTGLTALSANAQDKLEQDRKAIKSLAGFYEVNFNYGEVTSPDPNYKFSKPYESHGNEWAEIIVDEPKRIVIQHMLAINDTTVIKHWRQDWTYEDPEIMLYTQDNAWKKVTLNPADVKGKWTQKVYQVDDSPRYQGYGTWSHVGGHDSWQSETDSPLPRRESTVRKDYNVLNRGSRITITKDGWMFEQDNKKIVRTPQGDKLIAVEKGYEEFTKIDPKVFAYAQKWWNSQKTYWADVRDVWADLAKTSKTDFKVQTRANGKLLYETLFSLGDQSIKEKWTATQNKEKIKTALQPYLVK</sequence>
<organism evidence="2 3">
    <name type="scientific">Pedobacter chinensis</name>
    <dbReference type="NCBI Taxonomy" id="2282421"/>
    <lineage>
        <taxon>Bacteria</taxon>
        <taxon>Pseudomonadati</taxon>
        <taxon>Bacteroidota</taxon>
        <taxon>Sphingobacteriia</taxon>
        <taxon>Sphingobacteriales</taxon>
        <taxon>Sphingobacteriaceae</taxon>
        <taxon>Pedobacter</taxon>
    </lineage>
</organism>
<keyword evidence="3" id="KW-1185">Reference proteome</keyword>
<evidence type="ECO:0000313" key="3">
    <source>
        <dbReference type="Proteomes" id="UP000253961"/>
    </source>
</evidence>
<proteinExistence type="predicted"/>